<dbReference type="Proteomes" id="UP000593571">
    <property type="component" value="Unassembled WGS sequence"/>
</dbReference>
<proteinExistence type="predicted"/>
<feature type="region of interest" description="Disordered" evidence="1">
    <location>
        <begin position="42"/>
        <end position="128"/>
    </location>
</feature>
<name>A0A7J8FIV6_ROUAE</name>
<feature type="compositionally biased region" description="Basic and acidic residues" evidence="1">
    <location>
        <begin position="88"/>
        <end position="109"/>
    </location>
</feature>
<protein>
    <submittedName>
        <fullName evidence="2">Uncharacterized protein</fullName>
    </submittedName>
</protein>
<evidence type="ECO:0000256" key="1">
    <source>
        <dbReference type="SAM" id="MobiDB-lite"/>
    </source>
</evidence>
<evidence type="ECO:0000313" key="2">
    <source>
        <dbReference type="EMBL" id="KAF6447359.1"/>
    </source>
</evidence>
<reference evidence="2 3" key="1">
    <citation type="journal article" date="2020" name="Nature">
        <title>Six reference-quality genomes reveal evolution of bat adaptations.</title>
        <authorList>
            <person name="Jebb D."/>
            <person name="Huang Z."/>
            <person name="Pippel M."/>
            <person name="Hughes G.M."/>
            <person name="Lavrichenko K."/>
            <person name="Devanna P."/>
            <person name="Winkler S."/>
            <person name="Jermiin L.S."/>
            <person name="Skirmuntt E.C."/>
            <person name="Katzourakis A."/>
            <person name="Burkitt-Gray L."/>
            <person name="Ray D.A."/>
            <person name="Sullivan K.A.M."/>
            <person name="Roscito J.G."/>
            <person name="Kirilenko B.M."/>
            <person name="Davalos L.M."/>
            <person name="Corthals A.P."/>
            <person name="Power M.L."/>
            <person name="Jones G."/>
            <person name="Ransome R.D."/>
            <person name="Dechmann D.K.N."/>
            <person name="Locatelli A.G."/>
            <person name="Puechmaille S.J."/>
            <person name="Fedrigo O."/>
            <person name="Jarvis E.D."/>
            <person name="Hiller M."/>
            <person name="Vernes S.C."/>
            <person name="Myers E.W."/>
            <person name="Teeling E.C."/>
        </authorList>
    </citation>
    <scope>NUCLEOTIDE SEQUENCE [LARGE SCALE GENOMIC DNA]</scope>
    <source>
        <strain evidence="2">MRouAeg1</strain>
        <tissue evidence="2">Muscle</tissue>
    </source>
</reference>
<sequence length="183" mass="19942">MLTTPAAEFLETVSERRRACPSPGCFQQVPTGSCALAGERMQRAPPPHQDVRGAWRTSHLSPRQEEPQPWTPRHRPWASPTGSAECGRSPEREARPRSLCKDVRFEARSARPGTGTGRHMAAAAGGEQSRRELAAHCLSQDRVAVSSGCPPSQGGTWRLELLHRLAQVTHALPGWHSPPLSPA</sequence>
<comment type="caution">
    <text evidence="2">The sequence shown here is derived from an EMBL/GenBank/DDBJ whole genome shotgun (WGS) entry which is preliminary data.</text>
</comment>
<keyword evidence="3" id="KW-1185">Reference proteome</keyword>
<dbReference type="AlphaFoldDB" id="A0A7J8FIV6"/>
<dbReference type="EMBL" id="JACASE010000007">
    <property type="protein sequence ID" value="KAF6447359.1"/>
    <property type="molecule type" value="Genomic_DNA"/>
</dbReference>
<gene>
    <name evidence="2" type="ORF">HJG63_011821</name>
</gene>
<organism evidence="2 3">
    <name type="scientific">Rousettus aegyptiacus</name>
    <name type="common">Egyptian fruit bat</name>
    <name type="synonym">Pteropus aegyptiacus</name>
    <dbReference type="NCBI Taxonomy" id="9407"/>
    <lineage>
        <taxon>Eukaryota</taxon>
        <taxon>Metazoa</taxon>
        <taxon>Chordata</taxon>
        <taxon>Craniata</taxon>
        <taxon>Vertebrata</taxon>
        <taxon>Euteleostomi</taxon>
        <taxon>Mammalia</taxon>
        <taxon>Eutheria</taxon>
        <taxon>Laurasiatheria</taxon>
        <taxon>Chiroptera</taxon>
        <taxon>Yinpterochiroptera</taxon>
        <taxon>Pteropodoidea</taxon>
        <taxon>Pteropodidae</taxon>
        <taxon>Rousettinae</taxon>
        <taxon>Rousettus</taxon>
    </lineage>
</organism>
<evidence type="ECO:0000313" key="3">
    <source>
        <dbReference type="Proteomes" id="UP000593571"/>
    </source>
</evidence>
<accession>A0A7J8FIV6</accession>